<name>A0A7M7JAI7_VARDE</name>
<comment type="catalytic activity">
    <reaction evidence="10">
        <text>L-seryl-[protein] + ATP = O-phospho-L-seryl-[protein] + ADP + H(+)</text>
        <dbReference type="Rhea" id="RHEA:17989"/>
        <dbReference type="Rhea" id="RHEA-COMP:9863"/>
        <dbReference type="Rhea" id="RHEA-COMP:11604"/>
        <dbReference type="ChEBI" id="CHEBI:15378"/>
        <dbReference type="ChEBI" id="CHEBI:29999"/>
        <dbReference type="ChEBI" id="CHEBI:30616"/>
        <dbReference type="ChEBI" id="CHEBI:83421"/>
        <dbReference type="ChEBI" id="CHEBI:456216"/>
        <dbReference type="EC" id="2.7.11.1"/>
    </reaction>
</comment>
<evidence type="ECO:0000256" key="6">
    <source>
        <dbReference type="ARBA" id="ARBA00022777"/>
    </source>
</evidence>
<dbReference type="InterPro" id="IPR008271">
    <property type="entry name" value="Ser/Thr_kinase_AS"/>
</dbReference>
<dbReference type="InterPro" id="IPR011009">
    <property type="entry name" value="Kinase-like_dom_sf"/>
</dbReference>
<evidence type="ECO:0000256" key="1">
    <source>
        <dbReference type="ARBA" id="ARBA00012513"/>
    </source>
</evidence>
<keyword evidence="6" id="KW-0418">Kinase</keyword>
<dbReference type="PROSITE" id="PS00108">
    <property type="entry name" value="PROTEIN_KINASE_ST"/>
    <property type="match status" value="1"/>
</dbReference>
<keyword evidence="5 11" id="KW-0547">Nucleotide-binding</keyword>
<evidence type="ECO:0000256" key="7">
    <source>
        <dbReference type="ARBA" id="ARBA00022840"/>
    </source>
</evidence>
<dbReference type="SUPFAM" id="SSF56112">
    <property type="entry name" value="Protein kinase-like (PK-like)"/>
    <property type="match status" value="1"/>
</dbReference>
<dbReference type="SUPFAM" id="SSF50156">
    <property type="entry name" value="PDZ domain-like"/>
    <property type="match status" value="1"/>
</dbReference>
<evidence type="ECO:0000256" key="4">
    <source>
        <dbReference type="ARBA" id="ARBA00022679"/>
    </source>
</evidence>
<keyword evidence="7 11" id="KW-0067">ATP-binding</keyword>
<evidence type="ECO:0000256" key="8">
    <source>
        <dbReference type="ARBA" id="ARBA00033099"/>
    </source>
</evidence>
<evidence type="ECO:0000256" key="9">
    <source>
        <dbReference type="ARBA" id="ARBA00047899"/>
    </source>
</evidence>
<dbReference type="GO" id="GO:0004674">
    <property type="term" value="F:protein serine/threonine kinase activity"/>
    <property type="evidence" value="ECO:0007669"/>
    <property type="project" value="UniProtKB-KW"/>
</dbReference>
<dbReference type="PANTHER" id="PTHR24356">
    <property type="entry name" value="SERINE/THREONINE-PROTEIN KINASE"/>
    <property type="match status" value="1"/>
</dbReference>
<dbReference type="KEGG" id="vde:111244299"/>
<feature type="compositionally biased region" description="Basic and acidic residues" evidence="12">
    <location>
        <begin position="817"/>
        <end position="830"/>
    </location>
</feature>
<protein>
    <recommendedName>
        <fullName evidence="2">Serine/threonine-protein kinase greatwall</fullName>
        <ecNumber evidence="1">2.7.11.1</ecNumber>
    </recommendedName>
    <alternativeName>
        <fullName evidence="8">Microtubule-associated serine/threonine-protein kinase-like</fullName>
    </alternativeName>
</protein>
<organism evidence="14 15">
    <name type="scientific">Varroa destructor</name>
    <name type="common">Honeybee mite</name>
    <dbReference type="NCBI Taxonomy" id="109461"/>
    <lineage>
        <taxon>Eukaryota</taxon>
        <taxon>Metazoa</taxon>
        <taxon>Ecdysozoa</taxon>
        <taxon>Arthropoda</taxon>
        <taxon>Chelicerata</taxon>
        <taxon>Arachnida</taxon>
        <taxon>Acari</taxon>
        <taxon>Parasitiformes</taxon>
        <taxon>Mesostigmata</taxon>
        <taxon>Gamasina</taxon>
        <taxon>Dermanyssoidea</taxon>
        <taxon>Varroidae</taxon>
        <taxon>Varroa</taxon>
    </lineage>
</organism>
<evidence type="ECO:0000256" key="3">
    <source>
        <dbReference type="ARBA" id="ARBA00022527"/>
    </source>
</evidence>
<accession>A0A7M7JAI7</accession>
<evidence type="ECO:0000313" key="14">
    <source>
        <dbReference type="EnsemblMetazoa" id="XP_022646981"/>
    </source>
</evidence>
<dbReference type="InterPro" id="IPR017441">
    <property type="entry name" value="Protein_kinase_ATP_BS"/>
</dbReference>
<dbReference type="InterPro" id="IPR050236">
    <property type="entry name" value="Ser_Thr_kinase_AGC"/>
</dbReference>
<dbReference type="EC" id="2.7.11.1" evidence="1"/>
<keyword evidence="3" id="KW-0723">Serine/threonine-protein kinase</keyword>
<dbReference type="InParanoid" id="A0A7M7JAI7"/>
<feature type="domain" description="Protein kinase" evidence="13">
    <location>
        <begin position="222"/>
        <end position="520"/>
    </location>
</feature>
<dbReference type="PROSITE" id="PS00107">
    <property type="entry name" value="PROTEIN_KINASE_ATP"/>
    <property type="match status" value="1"/>
</dbReference>
<dbReference type="Gene3D" id="3.30.200.20">
    <property type="entry name" value="Phosphorylase Kinase, domain 1"/>
    <property type="match status" value="1"/>
</dbReference>
<evidence type="ECO:0000256" key="11">
    <source>
        <dbReference type="PROSITE-ProRule" id="PRU10141"/>
    </source>
</evidence>
<dbReference type="PROSITE" id="PS50011">
    <property type="entry name" value="PROTEIN_KINASE_DOM"/>
    <property type="match status" value="1"/>
</dbReference>
<dbReference type="Proteomes" id="UP000594260">
    <property type="component" value="Unplaced"/>
</dbReference>
<reference evidence="14" key="1">
    <citation type="submission" date="2021-01" db="UniProtKB">
        <authorList>
            <consortium name="EnsemblMetazoa"/>
        </authorList>
    </citation>
    <scope>IDENTIFICATION</scope>
</reference>
<dbReference type="Pfam" id="PF00069">
    <property type="entry name" value="Pkinase"/>
    <property type="match status" value="1"/>
</dbReference>
<evidence type="ECO:0000256" key="10">
    <source>
        <dbReference type="ARBA" id="ARBA00048679"/>
    </source>
</evidence>
<keyword evidence="4" id="KW-0808">Transferase</keyword>
<dbReference type="GeneID" id="111244299"/>
<keyword evidence="15" id="KW-1185">Reference proteome</keyword>
<evidence type="ECO:0000256" key="5">
    <source>
        <dbReference type="ARBA" id="ARBA00022741"/>
    </source>
</evidence>
<dbReference type="RefSeq" id="XP_022646981.1">
    <property type="nucleotide sequence ID" value="XM_022791246.1"/>
</dbReference>
<proteinExistence type="predicted"/>
<dbReference type="PANTHER" id="PTHR24356:SF1">
    <property type="entry name" value="SERINE_THREONINE-PROTEIN KINASE GREATWALL"/>
    <property type="match status" value="1"/>
</dbReference>
<evidence type="ECO:0000256" key="12">
    <source>
        <dbReference type="SAM" id="MobiDB-lite"/>
    </source>
</evidence>
<evidence type="ECO:0000256" key="2">
    <source>
        <dbReference type="ARBA" id="ARBA00022148"/>
    </source>
</evidence>
<sequence length="889" mass="99847">MGGCPTNQTAPIKGVGSTRSKLRRIIRQLTYCVSKDKTLTNLKGGGGGLIDDGCDTRGSEVPKKNRSRLPIEELAEKRPALLEAPLAYLQVYLSDDRERNCQRSPMLYFALNQCSLTYRYICTKLQKLTLKAPMLRDSMANLIMLLQTMGRAYPETSEQIAGQLHKFIAILEDLDRQLAELSNLQPINWQSIIAIINSMVQEHIVNIDTRSFTEFIPSMDDFTESKLLGKGAFGAVYKAVLKSELDVAVKLVPQTKFHTGPTDGTPFMDKMIASMIPNHPCICRIYCAFVASYIVPGTSSNEQIMKSETCSKVENPMSVSVTVMEAIDGANLTELLKKNATLSFNLTQIIMQQCMMAIEHLHFSGFVHRDIKPANMMITFNGRLKLIDFDISRVCIGHFTNSFHVSYFCRTAIEFPGGEKAGTKAYMAPEVHQGKAFGRASDWWSVGIVHFRLAFGRLPFRNQQLVDQIINKRIEWDKFGRPGDTKQAVLKNYLTKLLVKEPRNRLGSQDYAHIFDHALFTDVNWQKLPEQEMRCEELDATFAERTSTINGKELLSMCPAGTTSKEDLLRLKNLADNCKEHVPLFTFASKYIKQLITGDPDVGDADDCPRWRHITDLKKSGDDTSGGTTMADNRQKRDPVQVIIQEIYGSNRMCMRQRRPITLRRLLSEDGMFRFLVGEIAAETKIVSDAKLYYGDLVLEIDKTSLTNLPEHRVSQLLAKKGAPLVLSVAQGNPFRDAGEATFNMSQLLFRYKPLKLTIRGTLKSSRCQCFKTAQIQHGFTLSLKKVYSTGSVELVWFVDSHEVSLQRTGTPAENHQANKKENAKDDKDTPNIYTGDIVLAINNVKLEQLVTEPDKNVLGLVGNMLMDIEILPCSPIRVSNLPRSPGNV</sequence>
<dbReference type="OrthoDB" id="6513151at2759"/>
<feature type="binding site" evidence="11">
    <location>
        <position position="250"/>
    </location>
    <ligand>
        <name>ATP</name>
        <dbReference type="ChEBI" id="CHEBI:30616"/>
    </ligand>
</feature>
<dbReference type="GO" id="GO:0005524">
    <property type="term" value="F:ATP binding"/>
    <property type="evidence" value="ECO:0007669"/>
    <property type="project" value="UniProtKB-UniRule"/>
</dbReference>
<dbReference type="Gene3D" id="1.10.510.10">
    <property type="entry name" value="Transferase(Phosphotransferase) domain 1"/>
    <property type="match status" value="1"/>
</dbReference>
<dbReference type="InterPro" id="IPR036034">
    <property type="entry name" value="PDZ_sf"/>
</dbReference>
<dbReference type="EnsemblMetazoa" id="XM_022791246">
    <property type="protein sequence ID" value="XP_022646981"/>
    <property type="gene ID" value="LOC111244299"/>
</dbReference>
<dbReference type="SMART" id="SM00220">
    <property type="entry name" value="S_TKc"/>
    <property type="match status" value="1"/>
</dbReference>
<feature type="region of interest" description="Disordered" evidence="12">
    <location>
        <begin position="808"/>
        <end position="830"/>
    </location>
</feature>
<dbReference type="InterPro" id="IPR000719">
    <property type="entry name" value="Prot_kinase_dom"/>
</dbReference>
<dbReference type="AlphaFoldDB" id="A0A7M7JAI7"/>
<evidence type="ECO:0000259" key="13">
    <source>
        <dbReference type="PROSITE" id="PS50011"/>
    </source>
</evidence>
<evidence type="ECO:0000313" key="15">
    <source>
        <dbReference type="Proteomes" id="UP000594260"/>
    </source>
</evidence>
<dbReference type="GO" id="GO:0035556">
    <property type="term" value="P:intracellular signal transduction"/>
    <property type="evidence" value="ECO:0007669"/>
    <property type="project" value="TreeGrafter"/>
</dbReference>
<comment type="catalytic activity">
    <reaction evidence="9">
        <text>L-threonyl-[protein] + ATP = O-phospho-L-threonyl-[protein] + ADP + H(+)</text>
        <dbReference type="Rhea" id="RHEA:46608"/>
        <dbReference type="Rhea" id="RHEA-COMP:11060"/>
        <dbReference type="Rhea" id="RHEA-COMP:11605"/>
        <dbReference type="ChEBI" id="CHEBI:15378"/>
        <dbReference type="ChEBI" id="CHEBI:30013"/>
        <dbReference type="ChEBI" id="CHEBI:30616"/>
        <dbReference type="ChEBI" id="CHEBI:61977"/>
        <dbReference type="ChEBI" id="CHEBI:456216"/>
        <dbReference type="EC" id="2.7.11.1"/>
    </reaction>
</comment>